<dbReference type="InterPro" id="IPR001214">
    <property type="entry name" value="SET_dom"/>
</dbReference>
<accession>A0A0N1HZC8</accession>
<keyword evidence="3" id="KW-1185">Reference proteome</keyword>
<evidence type="ECO:0000313" key="3">
    <source>
        <dbReference type="Proteomes" id="UP000038009"/>
    </source>
</evidence>
<evidence type="ECO:0000313" key="2">
    <source>
        <dbReference type="EMBL" id="KPI83392.1"/>
    </source>
</evidence>
<dbReference type="CDD" id="cd10527">
    <property type="entry name" value="SET_LSMT"/>
    <property type="match status" value="1"/>
</dbReference>
<name>A0A0N1HZC8_LEPSE</name>
<feature type="domain" description="SET" evidence="1">
    <location>
        <begin position="77"/>
        <end position="322"/>
    </location>
</feature>
<sequence>MPSSMRSLSSPLNGMGSTPLPRPLFFPPTASSSSVIGAALVKGFSVAAGRLGNATGSKEALQMWRQICARLNIMTAPSVERQIIESKGCLGLVCKAADVIEKGEVLAVVPYLACTSPIMALASPWGPQLGSALSSYALEEGGVRVDYSKEGALTTAFTALAMQPRSPLEHYLRHIELDAGGAASLEAALGPALVAQLKVIEALNGAVVEHIHADLRGYGLTVPLADLQRAHRLCASRCLDIPGSEEFFGGPALVPMADLINHDNQPPNIAIYAESTHRIGPLLRQHSSMNLMNDSFKGYAFCVVVRATEQVDGGNELTYQYVDATSDPSLYADKLYWASRFGFVPPELH</sequence>
<dbReference type="Proteomes" id="UP000038009">
    <property type="component" value="Unassembled WGS sequence"/>
</dbReference>
<dbReference type="EMBL" id="LJSK01000384">
    <property type="protein sequence ID" value="KPI83392.1"/>
    <property type="molecule type" value="Genomic_DNA"/>
</dbReference>
<gene>
    <name evidence="2" type="ORF">ABL78_7576</name>
</gene>
<protein>
    <recommendedName>
        <fullName evidence="1">SET domain-containing protein</fullName>
    </recommendedName>
</protein>
<organism evidence="2 3">
    <name type="scientific">Leptomonas seymouri</name>
    <dbReference type="NCBI Taxonomy" id="5684"/>
    <lineage>
        <taxon>Eukaryota</taxon>
        <taxon>Discoba</taxon>
        <taxon>Euglenozoa</taxon>
        <taxon>Kinetoplastea</taxon>
        <taxon>Metakinetoplastina</taxon>
        <taxon>Trypanosomatida</taxon>
        <taxon>Trypanosomatidae</taxon>
        <taxon>Leishmaniinae</taxon>
        <taxon>Leptomonas</taxon>
    </lineage>
</organism>
<reference evidence="2 3" key="1">
    <citation type="journal article" date="2015" name="PLoS Pathog.">
        <title>Leptomonas seymouri: Adaptations to the Dixenous Life Cycle Analyzed by Genome Sequencing, Transcriptome Profiling and Co-infection with Leishmania donovani.</title>
        <authorList>
            <person name="Kraeva N."/>
            <person name="Butenko A."/>
            <person name="Hlavacova J."/>
            <person name="Kostygov A."/>
            <person name="Myskova J."/>
            <person name="Grybchuk D."/>
            <person name="Lestinova T."/>
            <person name="Votypka J."/>
            <person name="Volf P."/>
            <person name="Opperdoes F."/>
            <person name="Flegontov P."/>
            <person name="Lukes J."/>
            <person name="Yurchenko V."/>
        </authorList>
    </citation>
    <scope>NUCLEOTIDE SEQUENCE [LARGE SCALE GENOMIC DNA]</scope>
    <source>
        <strain evidence="2 3">ATCC 30220</strain>
    </source>
</reference>
<dbReference type="OrthoDB" id="270426at2759"/>
<proteinExistence type="predicted"/>
<dbReference type="InterPro" id="IPR046341">
    <property type="entry name" value="SET_dom_sf"/>
</dbReference>
<dbReference type="SUPFAM" id="SSF82199">
    <property type="entry name" value="SET domain"/>
    <property type="match status" value="1"/>
</dbReference>
<comment type="caution">
    <text evidence="2">The sequence shown here is derived from an EMBL/GenBank/DDBJ whole genome shotgun (WGS) entry which is preliminary data.</text>
</comment>
<dbReference type="OMA" id="YWASRFR"/>
<dbReference type="PROSITE" id="PS50280">
    <property type="entry name" value="SET"/>
    <property type="match status" value="1"/>
</dbReference>
<dbReference type="Gene3D" id="3.90.1410.10">
    <property type="entry name" value="set domain protein methyltransferase, domain 1"/>
    <property type="match status" value="1"/>
</dbReference>
<evidence type="ECO:0000259" key="1">
    <source>
        <dbReference type="PROSITE" id="PS50280"/>
    </source>
</evidence>
<dbReference type="AlphaFoldDB" id="A0A0N1HZC8"/>
<dbReference type="VEuPathDB" id="TriTrypDB:Lsey_0384_0060"/>